<evidence type="ECO:0000313" key="3">
    <source>
        <dbReference type="Proteomes" id="UP000239563"/>
    </source>
</evidence>
<dbReference type="AlphaFoldDB" id="A0A2N8ULG7"/>
<protein>
    <submittedName>
        <fullName evidence="2">Uncharacterized protein</fullName>
    </submittedName>
</protein>
<dbReference type="InterPro" id="IPR012337">
    <property type="entry name" value="RNaseH-like_sf"/>
</dbReference>
<reference evidence="2 3" key="1">
    <citation type="submission" date="2017-02" db="EMBL/GenBank/DDBJ databases">
        <authorList>
            <person name="Peterson S.W."/>
        </authorList>
    </citation>
    <scope>NUCLEOTIDE SEQUENCE [LARGE SCALE GENOMIC DNA]</scope>
    <source>
        <strain evidence="2 3">SRS1_H2-8</strain>
    </source>
</reference>
<gene>
    <name evidence="2" type="ORF">SRS1_16246</name>
</gene>
<feature type="region of interest" description="Disordered" evidence="1">
    <location>
        <begin position="328"/>
        <end position="413"/>
    </location>
</feature>
<evidence type="ECO:0000313" key="2">
    <source>
        <dbReference type="EMBL" id="SJX65619.1"/>
    </source>
</evidence>
<proteinExistence type="predicted"/>
<dbReference type="GO" id="GO:0003676">
    <property type="term" value="F:nucleic acid binding"/>
    <property type="evidence" value="ECO:0007669"/>
    <property type="project" value="InterPro"/>
</dbReference>
<dbReference type="Gene3D" id="3.30.420.10">
    <property type="entry name" value="Ribonuclease H-like superfamily/Ribonuclease H"/>
    <property type="match status" value="1"/>
</dbReference>
<organism evidence="2 3">
    <name type="scientific">Sporisorium reilianum f. sp. reilianum</name>
    <dbReference type="NCBI Taxonomy" id="72559"/>
    <lineage>
        <taxon>Eukaryota</taxon>
        <taxon>Fungi</taxon>
        <taxon>Dikarya</taxon>
        <taxon>Basidiomycota</taxon>
        <taxon>Ustilaginomycotina</taxon>
        <taxon>Ustilaginomycetes</taxon>
        <taxon>Ustilaginales</taxon>
        <taxon>Ustilaginaceae</taxon>
        <taxon>Sporisorium</taxon>
    </lineage>
</organism>
<feature type="compositionally biased region" description="Polar residues" evidence="1">
    <location>
        <begin position="267"/>
        <end position="296"/>
    </location>
</feature>
<evidence type="ECO:0000256" key="1">
    <source>
        <dbReference type="SAM" id="MobiDB-lite"/>
    </source>
</evidence>
<dbReference type="SUPFAM" id="SSF53098">
    <property type="entry name" value="Ribonuclease H-like"/>
    <property type="match status" value="1"/>
</dbReference>
<dbReference type="InterPro" id="IPR036397">
    <property type="entry name" value="RNaseH_sf"/>
</dbReference>
<sequence>MSSSSRHSAHQSEHPHQSEPCSPCRRSVSVCVSVPRCAALQRLTTSWSSDRRSGKRQALFISAACATLRRLGAEVQLHWVAGHHGVPGNERADLAARTAASAERTSEATLVEQVSINVIRARLAELAVTQQRAAWDRLDGHSSLRAVQPAFNKGNGDRYLDLPVAVAQRLLQWRAGTALIRFHIGRVDACECGAANPDRDHFLLHCPRTAAARAAFLSACGEPRLTAASILNSKTAIVERDRLLRAATASIRDDGAPAPSVASPSVTPHQSTSAASSLRPTAEADSTSRPQDSDATNGLHLWHASAHKRRPSLQALLFSHPRVESTSIPIGGVQPHTALVPPRAQPRPAPSLIPVRRTTSRVSSLAPGHESSPAQAMQSSTSTRSRIPRPRRTFAAPSSPPSVTTEPTASNVRVQHSRVADAITPTLSSARTASDTQPGPPGFQAAQKGENGKRVHAADGADQVHCSLLRGVARYKQSVLIASDGITVVRRMSCVEMTTVGTDPTCSSPVVENDRK</sequence>
<name>A0A2N8ULG7_9BASI</name>
<dbReference type="Proteomes" id="UP000239563">
    <property type="component" value="Chromosome XVIII"/>
</dbReference>
<feature type="region of interest" description="Disordered" evidence="1">
    <location>
        <begin position="428"/>
        <end position="453"/>
    </location>
</feature>
<feature type="region of interest" description="Disordered" evidence="1">
    <location>
        <begin position="1"/>
        <end position="24"/>
    </location>
</feature>
<dbReference type="EMBL" id="LT795071">
    <property type="protein sequence ID" value="SJX65619.1"/>
    <property type="molecule type" value="Genomic_DNA"/>
</dbReference>
<feature type="compositionally biased region" description="Polar residues" evidence="1">
    <location>
        <begin position="428"/>
        <end position="437"/>
    </location>
</feature>
<accession>A0A2N8ULG7</accession>
<feature type="compositionally biased region" description="Low complexity" evidence="1">
    <location>
        <begin position="256"/>
        <end position="266"/>
    </location>
</feature>
<feature type="compositionally biased region" description="Low complexity" evidence="1">
    <location>
        <begin position="393"/>
        <end position="410"/>
    </location>
</feature>
<feature type="region of interest" description="Disordered" evidence="1">
    <location>
        <begin position="250"/>
        <end position="297"/>
    </location>
</feature>